<evidence type="ECO:0000256" key="1">
    <source>
        <dbReference type="SAM" id="MobiDB-lite"/>
    </source>
</evidence>
<protein>
    <recommendedName>
        <fullName evidence="4">MarR family transcriptional regulator</fullName>
    </recommendedName>
</protein>
<dbReference type="RefSeq" id="WP_183389160.1">
    <property type="nucleotide sequence ID" value="NZ_JACHXM010000027.1"/>
</dbReference>
<evidence type="ECO:0000313" key="3">
    <source>
        <dbReference type="Proteomes" id="UP000525987"/>
    </source>
</evidence>
<accession>A0A7W5C144</accession>
<feature type="compositionally biased region" description="Basic and acidic residues" evidence="1">
    <location>
        <begin position="12"/>
        <end position="21"/>
    </location>
</feature>
<feature type="compositionally biased region" description="Polar residues" evidence="1">
    <location>
        <begin position="1"/>
        <end position="11"/>
    </location>
</feature>
<sequence>MTALMQPTGNEVSREGLDDVRRSGRAAHQQVRIMAALYWCAKGEGWTRQELAELPGIPLSSVCPRCHELLALQLIDVIGTVGKPARQVLGITDKGIDWLMTVMSVDQEGQDDA</sequence>
<dbReference type="InterPro" id="IPR036390">
    <property type="entry name" value="WH_DNA-bd_sf"/>
</dbReference>
<evidence type="ECO:0000313" key="2">
    <source>
        <dbReference type="EMBL" id="MBB3142800.1"/>
    </source>
</evidence>
<dbReference type="EMBL" id="JACHXM010000027">
    <property type="protein sequence ID" value="MBB3142800.1"/>
    <property type="molecule type" value="Genomic_DNA"/>
</dbReference>
<reference evidence="2 3" key="1">
    <citation type="submission" date="2020-08" db="EMBL/GenBank/DDBJ databases">
        <title>Genomic Encyclopedia of Type Strains, Phase III (KMG-III): the genomes of soil and plant-associated and newly described type strains.</title>
        <authorList>
            <person name="Whitman W."/>
        </authorList>
    </citation>
    <scope>NUCLEOTIDE SEQUENCE [LARGE SCALE GENOMIC DNA]</scope>
    <source>
        <strain evidence="2 3">CECT 5995</strain>
    </source>
</reference>
<evidence type="ECO:0008006" key="4">
    <source>
        <dbReference type="Google" id="ProtNLM"/>
    </source>
</evidence>
<feature type="region of interest" description="Disordered" evidence="1">
    <location>
        <begin position="1"/>
        <end position="21"/>
    </location>
</feature>
<dbReference type="Proteomes" id="UP000525987">
    <property type="component" value="Unassembled WGS sequence"/>
</dbReference>
<keyword evidence="3" id="KW-1185">Reference proteome</keyword>
<organism evidence="2 3">
    <name type="scientific">Halomonas organivorans</name>
    <dbReference type="NCBI Taxonomy" id="257772"/>
    <lineage>
        <taxon>Bacteria</taxon>
        <taxon>Pseudomonadati</taxon>
        <taxon>Pseudomonadota</taxon>
        <taxon>Gammaproteobacteria</taxon>
        <taxon>Oceanospirillales</taxon>
        <taxon>Halomonadaceae</taxon>
        <taxon>Halomonas</taxon>
    </lineage>
</organism>
<dbReference type="AlphaFoldDB" id="A0A7W5C144"/>
<name>A0A7W5C144_9GAMM</name>
<dbReference type="SUPFAM" id="SSF46785">
    <property type="entry name" value="Winged helix' DNA-binding domain"/>
    <property type="match status" value="1"/>
</dbReference>
<gene>
    <name evidence="2" type="ORF">FHR96_003702</name>
</gene>
<comment type="caution">
    <text evidence="2">The sequence shown here is derived from an EMBL/GenBank/DDBJ whole genome shotgun (WGS) entry which is preliminary data.</text>
</comment>
<proteinExistence type="predicted"/>